<dbReference type="Proteomes" id="UP001202328">
    <property type="component" value="Unassembled WGS sequence"/>
</dbReference>
<dbReference type="GO" id="GO:0005829">
    <property type="term" value="C:cytosol"/>
    <property type="evidence" value="ECO:0007669"/>
    <property type="project" value="TreeGrafter"/>
</dbReference>
<dbReference type="GO" id="GO:0005739">
    <property type="term" value="C:mitochondrion"/>
    <property type="evidence" value="ECO:0007669"/>
    <property type="project" value="TreeGrafter"/>
</dbReference>
<protein>
    <recommendedName>
        <fullName evidence="4">Peptidase M16 C-terminal domain-containing protein</fullName>
    </recommendedName>
</protein>
<dbReference type="GO" id="GO:0051603">
    <property type="term" value="P:proteolysis involved in protein catabolic process"/>
    <property type="evidence" value="ECO:0007669"/>
    <property type="project" value="TreeGrafter"/>
</dbReference>
<dbReference type="GO" id="GO:0043171">
    <property type="term" value="P:peptide catabolic process"/>
    <property type="evidence" value="ECO:0007669"/>
    <property type="project" value="TreeGrafter"/>
</dbReference>
<sequence>MPADEYMSNVNALIEMKLGKHKNLREETSFYWGEIFYGTLKFDRREIEIAALKNLRQQELIDFFTEYIKVGAPARKALSVQVYGGLHSAKYEASTKEISSQSQSVLIKDIFSFRRSQPLYGSLKGGSGRT</sequence>
<accession>A0AAD4X486</accession>
<dbReference type="GO" id="GO:0004222">
    <property type="term" value="F:metalloendopeptidase activity"/>
    <property type="evidence" value="ECO:0007669"/>
    <property type="project" value="TreeGrafter"/>
</dbReference>
<dbReference type="PANTHER" id="PTHR43690:SF18">
    <property type="entry name" value="INSULIN-DEGRADING ENZYME-RELATED"/>
    <property type="match status" value="1"/>
</dbReference>
<keyword evidence="1" id="KW-0479">Metal-binding</keyword>
<evidence type="ECO:0000313" key="3">
    <source>
        <dbReference type="Proteomes" id="UP001202328"/>
    </source>
</evidence>
<dbReference type="Gene3D" id="3.30.830.10">
    <property type="entry name" value="Metalloenzyme, LuxS/M16 peptidase-like"/>
    <property type="match status" value="1"/>
</dbReference>
<dbReference type="InterPro" id="IPR011249">
    <property type="entry name" value="Metalloenz_LuxS/M16"/>
</dbReference>
<dbReference type="GO" id="GO:0046872">
    <property type="term" value="F:metal ion binding"/>
    <property type="evidence" value="ECO:0007669"/>
    <property type="project" value="UniProtKB-KW"/>
</dbReference>
<dbReference type="PANTHER" id="PTHR43690">
    <property type="entry name" value="NARDILYSIN"/>
    <property type="match status" value="1"/>
</dbReference>
<reference evidence="2" key="1">
    <citation type="submission" date="2022-04" db="EMBL/GenBank/DDBJ databases">
        <title>A functionally conserved STORR gene fusion in Papaver species that diverged 16.8 million years ago.</title>
        <authorList>
            <person name="Catania T."/>
        </authorList>
    </citation>
    <scope>NUCLEOTIDE SEQUENCE</scope>
    <source>
        <strain evidence="2">S-188037</strain>
    </source>
</reference>
<organism evidence="2 3">
    <name type="scientific">Papaver atlanticum</name>
    <dbReference type="NCBI Taxonomy" id="357466"/>
    <lineage>
        <taxon>Eukaryota</taxon>
        <taxon>Viridiplantae</taxon>
        <taxon>Streptophyta</taxon>
        <taxon>Embryophyta</taxon>
        <taxon>Tracheophyta</taxon>
        <taxon>Spermatophyta</taxon>
        <taxon>Magnoliopsida</taxon>
        <taxon>Ranunculales</taxon>
        <taxon>Papaveraceae</taxon>
        <taxon>Papaveroideae</taxon>
        <taxon>Papaver</taxon>
    </lineage>
</organism>
<evidence type="ECO:0000313" key="2">
    <source>
        <dbReference type="EMBL" id="KAI3838120.1"/>
    </source>
</evidence>
<dbReference type="EMBL" id="JAJJMB010017528">
    <property type="protein sequence ID" value="KAI3838120.1"/>
    <property type="molecule type" value="Genomic_DNA"/>
</dbReference>
<gene>
    <name evidence="2" type="ORF">MKW98_009071</name>
</gene>
<proteinExistence type="predicted"/>
<dbReference type="AlphaFoldDB" id="A0AAD4X486"/>
<name>A0AAD4X486_9MAGN</name>
<comment type="caution">
    <text evidence="2">The sequence shown here is derived from an EMBL/GenBank/DDBJ whole genome shotgun (WGS) entry which is preliminary data.</text>
</comment>
<keyword evidence="3" id="KW-1185">Reference proteome</keyword>
<evidence type="ECO:0000256" key="1">
    <source>
        <dbReference type="ARBA" id="ARBA00022723"/>
    </source>
</evidence>
<evidence type="ECO:0008006" key="4">
    <source>
        <dbReference type="Google" id="ProtNLM"/>
    </source>
</evidence>
<dbReference type="InterPro" id="IPR050626">
    <property type="entry name" value="Peptidase_M16"/>
</dbReference>
<dbReference type="SUPFAM" id="SSF63411">
    <property type="entry name" value="LuxS/MPP-like metallohydrolase"/>
    <property type="match status" value="1"/>
</dbReference>